<dbReference type="SUPFAM" id="SSF48150">
    <property type="entry name" value="DNA-glycosylase"/>
    <property type="match status" value="1"/>
</dbReference>
<dbReference type="InterPro" id="IPR011257">
    <property type="entry name" value="DNA_glycosylase"/>
</dbReference>
<dbReference type="Proteomes" id="UP000255467">
    <property type="component" value="Unassembled WGS sequence"/>
</dbReference>
<reference evidence="5 6" key="1">
    <citation type="submission" date="2018-06" db="EMBL/GenBank/DDBJ databases">
        <authorList>
            <consortium name="Pathogen Informatics"/>
            <person name="Doyle S."/>
        </authorList>
    </citation>
    <scope>NUCLEOTIDE SEQUENCE [LARGE SCALE GENOMIC DNA]</scope>
    <source>
        <strain evidence="5 6">NCTC1934</strain>
    </source>
</reference>
<evidence type="ECO:0000256" key="4">
    <source>
        <dbReference type="ARBA" id="ARBA00023204"/>
    </source>
</evidence>
<name>A0A378YBA7_9NOCA</name>
<dbReference type="EC" id="3.2.2.21" evidence="2"/>
<evidence type="ECO:0000313" key="5">
    <source>
        <dbReference type="EMBL" id="SUA74526.1"/>
    </source>
</evidence>
<dbReference type="GO" id="GO:0006307">
    <property type="term" value="P:DNA alkylation repair"/>
    <property type="evidence" value="ECO:0007669"/>
    <property type="project" value="TreeGrafter"/>
</dbReference>
<dbReference type="AlphaFoldDB" id="A0A378YBA7"/>
<evidence type="ECO:0000256" key="1">
    <source>
        <dbReference type="ARBA" id="ARBA00000086"/>
    </source>
</evidence>
<proteinExistence type="predicted"/>
<dbReference type="EMBL" id="UGRY01000002">
    <property type="protein sequence ID" value="SUA74526.1"/>
    <property type="molecule type" value="Genomic_DNA"/>
</dbReference>
<dbReference type="InterPro" id="IPR051912">
    <property type="entry name" value="Alkylbase_DNA_Glycosylase/TA"/>
</dbReference>
<sequence>MVLYERHMPVSSACRAVARSGCVLPGIRVVSAQRRWRGSPGGGIPVRTVRAIAQNGAVTSATTETARTRTVRSDRPIDLADTVLPLRRGPGDPCYRITRDGAHWHASRLPSGPVTYRLRQADRHGVDAGAWGPGAEEFLERLPGMLCLDEDLSGFAPAHPKIAEALRRNPGLRMLRTGRVFEALVPAVLEQKVHTVTAHQSWRKLVWRYGTPAPGPAPDGLRLMPDAETWRHIPSWVYHRANVGPQRSKTIVLAARMAAKLERAADLDHAAAARLLCTVPGIGVWTAAEIAQRAFGDADALSVGDFHLAATVGWTLLGRPIDDDAMVEYMEPLRPHRYRAVRLLELAGFAHKPKFGPRTPYTDHSRI</sequence>
<comment type="catalytic activity">
    <reaction evidence="1">
        <text>Hydrolysis of alkylated DNA, releasing 3-methyladenine, 3-methylguanine, 7-methylguanine and 7-methyladenine.</text>
        <dbReference type="EC" id="3.2.2.21"/>
    </reaction>
</comment>
<accession>A0A378YBA7</accession>
<dbReference type="GO" id="GO:0006285">
    <property type="term" value="P:base-excision repair, AP site formation"/>
    <property type="evidence" value="ECO:0007669"/>
    <property type="project" value="TreeGrafter"/>
</dbReference>
<dbReference type="GO" id="GO:0032131">
    <property type="term" value="F:alkylated DNA binding"/>
    <property type="evidence" value="ECO:0007669"/>
    <property type="project" value="TreeGrafter"/>
</dbReference>
<keyword evidence="4" id="KW-0234">DNA repair</keyword>
<dbReference type="GO" id="GO:0008725">
    <property type="term" value="F:DNA-3-methyladenine glycosylase activity"/>
    <property type="evidence" value="ECO:0007669"/>
    <property type="project" value="TreeGrafter"/>
</dbReference>
<dbReference type="STRING" id="1406858.GCA_000710895_00694"/>
<dbReference type="PANTHER" id="PTHR43003">
    <property type="entry name" value="DNA-3-METHYLADENINE GLYCOSYLASE"/>
    <property type="match status" value="1"/>
</dbReference>
<evidence type="ECO:0000256" key="2">
    <source>
        <dbReference type="ARBA" id="ARBA00012000"/>
    </source>
</evidence>
<dbReference type="Gene3D" id="1.10.340.30">
    <property type="entry name" value="Hypothetical protein, domain 2"/>
    <property type="match status" value="1"/>
</dbReference>
<dbReference type="GO" id="GO:0032993">
    <property type="term" value="C:protein-DNA complex"/>
    <property type="evidence" value="ECO:0007669"/>
    <property type="project" value="TreeGrafter"/>
</dbReference>
<dbReference type="PANTHER" id="PTHR43003:SF6">
    <property type="entry name" value="DNA GLYCOSYLASE"/>
    <property type="match status" value="1"/>
</dbReference>
<dbReference type="CDD" id="cd00056">
    <property type="entry name" value="ENDO3c"/>
    <property type="match status" value="1"/>
</dbReference>
<organism evidence="5 6">
    <name type="scientific">Nocardia otitidiscaviarum</name>
    <dbReference type="NCBI Taxonomy" id="1823"/>
    <lineage>
        <taxon>Bacteria</taxon>
        <taxon>Bacillati</taxon>
        <taxon>Actinomycetota</taxon>
        <taxon>Actinomycetes</taxon>
        <taxon>Mycobacteriales</taxon>
        <taxon>Nocardiaceae</taxon>
        <taxon>Nocardia</taxon>
    </lineage>
</organism>
<gene>
    <name evidence="5" type="ORF">NCTC1934_01632</name>
</gene>
<protein>
    <recommendedName>
        <fullName evidence="2">DNA-3-methyladenine glycosylase II</fullName>
        <ecNumber evidence="2">3.2.2.21</ecNumber>
    </recommendedName>
</protein>
<dbReference type="GO" id="GO:0005737">
    <property type="term" value="C:cytoplasm"/>
    <property type="evidence" value="ECO:0007669"/>
    <property type="project" value="TreeGrafter"/>
</dbReference>
<evidence type="ECO:0000313" key="6">
    <source>
        <dbReference type="Proteomes" id="UP000255467"/>
    </source>
</evidence>
<evidence type="ECO:0000256" key="3">
    <source>
        <dbReference type="ARBA" id="ARBA00022763"/>
    </source>
</evidence>
<keyword evidence="3" id="KW-0227">DNA damage</keyword>
<dbReference type="GO" id="GO:0043916">
    <property type="term" value="F:DNA-7-methylguanine glycosylase activity"/>
    <property type="evidence" value="ECO:0007669"/>
    <property type="project" value="TreeGrafter"/>
</dbReference>
<dbReference type="InterPro" id="IPR003265">
    <property type="entry name" value="HhH-GPD_domain"/>
</dbReference>
<keyword evidence="6" id="KW-1185">Reference proteome</keyword>